<organism evidence="2 3">
    <name type="scientific">Chrysophaeum taylorii</name>
    <dbReference type="NCBI Taxonomy" id="2483200"/>
    <lineage>
        <taxon>Eukaryota</taxon>
        <taxon>Sar</taxon>
        <taxon>Stramenopiles</taxon>
        <taxon>Ochrophyta</taxon>
        <taxon>Pelagophyceae</taxon>
        <taxon>Pelagomonadales</taxon>
        <taxon>Pelagomonadaceae</taxon>
        <taxon>Chrysophaeum</taxon>
    </lineage>
</organism>
<keyword evidence="3" id="KW-1185">Reference proteome</keyword>
<evidence type="ECO:0000256" key="1">
    <source>
        <dbReference type="SAM" id="Phobius"/>
    </source>
</evidence>
<protein>
    <recommendedName>
        <fullName evidence="4">NADH dehydrogenase [ubiquinone] 1 alpha subcomplex subunit 11</fullName>
    </recommendedName>
</protein>
<evidence type="ECO:0000313" key="3">
    <source>
        <dbReference type="Proteomes" id="UP001230188"/>
    </source>
</evidence>
<proteinExistence type="predicted"/>
<feature type="transmembrane region" description="Helical" evidence="1">
    <location>
        <begin position="82"/>
        <end position="98"/>
    </location>
</feature>
<dbReference type="Pfam" id="PF02466">
    <property type="entry name" value="Tim17"/>
    <property type="match status" value="1"/>
</dbReference>
<dbReference type="AlphaFoldDB" id="A0AAD7UHS6"/>
<dbReference type="Proteomes" id="UP001230188">
    <property type="component" value="Unassembled WGS sequence"/>
</dbReference>
<comment type="caution">
    <text evidence="2">The sequence shown here is derived from an EMBL/GenBank/DDBJ whole genome shotgun (WGS) entry which is preliminary data.</text>
</comment>
<sequence length="135" mass="14134">MFSDAPTTGPYAPPCGSRCFEGVARGSMIGAAWTFAYGADEAPKGRAFGTTLARNCFGFASFLGVYSAVTCAAEKARRRDDGLNNFLGGCAAGAFAAVESPTVRAALGTSLATGMVCALFYMAFKPRTREENWSL</sequence>
<accession>A0AAD7UHS6</accession>
<feature type="transmembrane region" description="Helical" evidence="1">
    <location>
        <begin position="104"/>
        <end position="124"/>
    </location>
</feature>
<gene>
    <name evidence="2" type="ORF">CTAYLR_000437</name>
</gene>
<name>A0AAD7UHS6_9STRA</name>
<reference evidence="2" key="1">
    <citation type="submission" date="2023-01" db="EMBL/GenBank/DDBJ databases">
        <title>Metagenome sequencing of chrysophaentin producing Chrysophaeum taylorii.</title>
        <authorList>
            <person name="Davison J."/>
            <person name="Bewley C."/>
        </authorList>
    </citation>
    <scope>NUCLEOTIDE SEQUENCE</scope>
    <source>
        <strain evidence="2">NIES-1699</strain>
    </source>
</reference>
<keyword evidence="1" id="KW-1133">Transmembrane helix</keyword>
<keyword evidence="1" id="KW-0472">Membrane</keyword>
<evidence type="ECO:0000313" key="2">
    <source>
        <dbReference type="EMBL" id="KAJ8605122.1"/>
    </source>
</evidence>
<evidence type="ECO:0008006" key="4">
    <source>
        <dbReference type="Google" id="ProtNLM"/>
    </source>
</evidence>
<keyword evidence="1" id="KW-0812">Transmembrane</keyword>
<dbReference type="EMBL" id="JAQMWT010000317">
    <property type="protein sequence ID" value="KAJ8605122.1"/>
    <property type="molecule type" value="Genomic_DNA"/>
</dbReference>